<proteinExistence type="predicted"/>
<evidence type="ECO:0000313" key="1">
    <source>
        <dbReference type="Proteomes" id="UP000515153"/>
    </source>
</evidence>
<dbReference type="AlphaFoldDB" id="A0A6P8ANF0"/>
<dbReference type="RefSeq" id="XP_030976418.1">
    <property type="nucleotide sequence ID" value="XM_031131628.1"/>
</dbReference>
<protein>
    <submittedName>
        <fullName evidence="2">Uncharacterized protein</fullName>
    </submittedName>
</protein>
<sequence>MTVAGTISDVIIVWRPGGIAAARRIGKRQNKFGRW</sequence>
<keyword evidence="1" id="KW-1185">Reference proteome</keyword>
<gene>
    <name evidence="2" type="ORF">PgNI_11663</name>
</gene>
<dbReference type="Proteomes" id="UP000515153">
    <property type="component" value="Chromosome V"/>
</dbReference>
<dbReference type="KEGG" id="pgri:PgNI_11663"/>
<evidence type="ECO:0000313" key="2">
    <source>
        <dbReference type="RefSeq" id="XP_030976418.1"/>
    </source>
</evidence>
<name>A0A6P8ANF0_PYRGI</name>
<organism evidence="1 2">
    <name type="scientific">Pyricularia grisea</name>
    <name type="common">Crabgrass-specific blast fungus</name>
    <name type="synonym">Magnaporthe grisea</name>
    <dbReference type="NCBI Taxonomy" id="148305"/>
    <lineage>
        <taxon>Eukaryota</taxon>
        <taxon>Fungi</taxon>
        <taxon>Dikarya</taxon>
        <taxon>Ascomycota</taxon>
        <taxon>Pezizomycotina</taxon>
        <taxon>Sordariomycetes</taxon>
        <taxon>Sordariomycetidae</taxon>
        <taxon>Magnaporthales</taxon>
        <taxon>Pyriculariaceae</taxon>
        <taxon>Pyricularia</taxon>
    </lineage>
</organism>
<reference evidence="2" key="3">
    <citation type="submission" date="2025-08" db="UniProtKB">
        <authorList>
            <consortium name="RefSeq"/>
        </authorList>
    </citation>
    <scope>IDENTIFICATION</scope>
    <source>
        <strain evidence="2">NI907</strain>
    </source>
</reference>
<dbReference type="GeneID" id="41966533"/>
<reference evidence="2" key="2">
    <citation type="submission" date="2019-10" db="EMBL/GenBank/DDBJ databases">
        <authorList>
            <consortium name="NCBI Genome Project"/>
        </authorList>
    </citation>
    <scope>NUCLEOTIDE SEQUENCE</scope>
    <source>
        <strain evidence="2">NI907</strain>
    </source>
</reference>
<accession>A0A6P8ANF0</accession>
<reference evidence="1 2" key="1">
    <citation type="journal article" date="2019" name="Mol. Biol. Evol.">
        <title>Blast fungal genomes show frequent chromosomal changes, gene gains and losses, and effector gene turnover.</title>
        <authorList>
            <person name="Gomez Luciano L.B."/>
            <person name="Jason Tsai I."/>
            <person name="Chuma I."/>
            <person name="Tosa Y."/>
            <person name="Chen Y.H."/>
            <person name="Li J.Y."/>
            <person name="Li M.Y."/>
            <person name="Jade Lu M.Y."/>
            <person name="Nakayashiki H."/>
            <person name="Li W.H."/>
        </authorList>
    </citation>
    <scope>NUCLEOTIDE SEQUENCE [LARGE SCALE GENOMIC DNA]</scope>
    <source>
        <strain evidence="1 2">NI907</strain>
    </source>
</reference>